<gene>
    <name evidence="1" type="ORF">G3A56_23155</name>
</gene>
<sequence>MPPLPWTTFAPPLSADVKRIGALDVENPSVQLVALRYGVQFIDISDVEASGLLNHDRYTALAALLPQLEESIGGQGSEFGRAGAFVFDTIGVTLSSPFHLASKIVNPEH</sequence>
<dbReference type="Proteomes" id="UP000464865">
    <property type="component" value="Chromosome M15-12"/>
</dbReference>
<keyword evidence="1" id="KW-0378">Hydrolase</keyword>
<reference evidence="1 2" key="1">
    <citation type="submission" date="2020-02" db="EMBL/GenBank/DDBJ databases">
        <title>Plant-Promoting Endophytic Bacterium Rhizobium oryzihabitans sp. nov., Isolated from the Root of Rice.</title>
        <authorList>
            <person name="zhao J."/>
            <person name="Zhang G."/>
        </authorList>
    </citation>
    <scope>NUCLEOTIDE SEQUENCE [LARGE SCALE GENOMIC DNA]</scope>
    <source>
        <strain evidence="1 2">M15</strain>
    </source>
</reference>
<protein>
    <submittedName>
        <fullName evidence="1">Alpha/beta hydrolase</fullName>
    </submittedName>
</protein>
<dbReference type="KEGG" id="roy:G3A56_23155"/>
<dbReference type="InterPro" id="IPR010297">
    <property type="entry name" value="DUF900_hydrolase"/>
</dbReference>
<evidence type="ECO:0000313" key="2">
    <source>
        <dbReference type="Proteomes" id="UP000464865"/>
    </source>
</evidence>
<keyword evidence="2" id="KW-1185">Reference proteome</keyword>
<dbReference type="GO" id="GO:0016787">
    <property type="term" value="F:hydrolase activity"/>
    <property type="evidence" value="ECO:0007669"/>
    <property type="project" value="UniProtKB-KW"/>
</dbReference>
<dbReference type="EMBL" id="CP048635">
    <property type="protein sequence ID" value="QIB40728.1"/>
    <property type="molecule type" value="Genomic_DNA"/>
</dbReference>
<proteinExistence type="predicted"/>
<dbReference type="AlphaFoldDB" id="A0A7L5BPE9"/>
<evidence type="ECO:0000313" key="1">
    <source>
        <dbReference type="EMBL" id="QIB40728.1"/>
    </source>
</evidence>
<accession>A0A7L5BPE9</accession>
<dbReference type="Pfam" id="PF05990">
    <property type="entry name" value="DUF900"/>
    <property type="match status" value="1"/>
</dbReference>
<organism evidence="1 2">
    <name type="scientific">Rhizobium oryzihabitans</name>
    <dbReference type="NCBI Taxonomy" id="2267833"/>
    <lineage>
        <taxon>Bacteria</taxon>
        <taxon>Pseudomonadati</taxon>
        <taxon>Pseudomonadota</taxon>
        <taxon>Alphaproteobacteria</taxon>
        <taxon>Hyphomicrobiales</taxon>
        <taxon>Rhizobiaceae</taxon>
        <taxon>Rhizobium/Agrobacterium group</taxon>
        <taxon>Rhizobium</taxon>
    </lineage>
</organism>
<name>A0A7L5BPE9_9HYPH</name>